<organism evidence="1 2">
    <name type="scientific">Martelella mediterranea</name>
    <dbReference type="NCBI Taxonomy" id="293089"/>
    <lineage>
        <taxon>Bacteria</taxon>
        <taxon>Pseudomonadati</taxon>
        <taxon>Pseudomonadota</taxon>
        <taxon>Alphaproteobacteria</taxon>
        <taxon>Hyphomicrobiales</taxon>
        <taxon>Aurantimonadaceae</taxon>
        <taxon>Martelella</taxon>
    </lineage>
</organism>
<dbReference type="InterPro" id="IPR018680">
    <property type="entry name" value="DUF2164"/>
</dbReference>
<evidence type="ECO:0000313" key="2">
    <source>
        <dbReference type="Proteomes" id="UP000295097"/>
    </source>
</evidence>
<dbReference type="Proteomes" id="UP000295097">
    <property type="component" value="Unassembled WGS sequence"/>
</dbReference>
<gene>
    <name evidence="1" type="ORF">EDC90_101463</name>
</gene>
<sequence>MIEMNAREKSALAQRLRDYCAEELDCEIGQLQAELFAGFLEREFAPIYYNSGLRDAQTHLMKRLEEVADSIVVLEARLPG</sequence>
<name>A0A4R3NXQ7_9HYPH</name>
<evidence type="ECO:0000313" key="1">
    <source>
        <dbReference type="EMBL" id="TCT39098.1"/>
    </source>
</evidence>
<keyword evidence="2" id="KW-1185">Reference proteome</keyword>
<protein>
    <submittedName>
        <fullName evidence="1">Uncharacterized protein (DUF2164 family)</fullName>
    </submittedName>
</protein>
<dbReference type="EMBL" id="SMAR01000014">
    <property type="protein sequence ID" value="TCT39098.1"/>
    <property type="molecule type" value="Genomic_DNA"/>
</dbReference>
<comment type="caution">
    <text evidence="1">The sequence shown here is derived from an EMBL/GenBank/DDBJ whole genome shotgun (WGS) entry which is preliminary data.</text>
</comment>
<accession>A0A4R3NXQ7</accession>
<dbReference type="RefSeq" id="WP_245511026.1">
    <property type="nucleotide sequence ID" value="NZ_SMAR01000014.1"/>
</dbReference>
<dbReference type="Pfam" id="PF09932">
    <property type="entry name" value="DUF2164"/>
    <property type="match status" value="1"/>
</dbReference>
<proteinExistence type="predicted"/>
<dbReference type="AlphaFoldDB" id="A0A4R3NXQ7"/>
<reference evidence="1 2" key="1">
    <citation type="submission" date="2019-03" db="EMBL/GenBank/DDBJ databases">
        <title>Freshwater and sediment microbial communities from various areas in North America, analyzing microbe dynamics in response to fracking.</title>
        <authorList>
            <person name="Lamendella R."/>
        </authorList>
    </citation>
    <scope>NUCLEOTIDE SEQUENCE [LARGE SCALE GENOMIC DNA]</scope>
    <source>
        <strain evidence="1 2">175.2</strain>
    </source>
</reference>